<sequence>MSVDDPEQHALVWSRHHSDKNSNRPYEFLISVIQYLTGEADTLCLLPSSMRVLCAVLCALLICSLTAAIFNSLQGNAQGSASFCKRQEEPFRPEVLCPRETMFFYYTCCASPTNNERVVCCIQVRIWLL</sequence>
<protein>
    <submittedName>
        <fullName evidence="2">Uncharacterized protein</fullName>
    </submittedName>
</protein>
<keyword evidence="3" id="KW-1185">Reference proteome</keyword>
<dbReference type="InterPro" id="IPR022559">
    <property type="entry name" value="SUP-1-like"/>
</dbReference>
<dbReference type="Pfam" id="PF10853">
    <property type="entry name" value="DUF2650"/>
    <property type="match status" value="1"/>
</dbReference>
<gene>
    <name evidence="2" type="ORF">SVUK_LOCUS1827</name>
</gene>
<accession>A0A3P7IJ16</accession>
<dbReference type="EMBL" id="UYYB01003836">
    <property type="protein sequence ID" value="VDM66829.1"/>
    <property type="molecule type" value="Genomic_DNA"/>
</dbReference>
<evidence type="ECO:0000313" key="3">
    <source>
        <dbReference type="Proteomes" id="UP000270094"/>
    </source>
</evidence>
<feature type="transmembrane region" description="Helical" evidence="1">
    <location>
        <begin position="50"/>
        <end position="70"/>
    </location>
</feature>
<dbReference type="OrthoDB" id="5856120at2759"/>
<keyword evidence="1" id="KW-0472">Membrane</keyword>
<keyword evidence="1" id="KW-1133">Transmembrane helix</keyword>
<evidence type="ECO:0000313" key="2">
    <source>
        <dbReference type="EMBL" id="VDM66829.1"/>
    </source>
</evidence>
<proteinExistence type="predicted"/>
<keyword evidence="1" id="KW-0812">Transmembrane</keyword>
<organism evidence="2 3">
    <name type="scientific">Strongylus vulgaris</name>
    <name type="common">Blood worm</name>
    <dbReference type="NCBI Taxonomy" id="40348"/>
    <lineage>
        <taxon>Eukaryota</taxon>
        <taxon>Metazoa</taxon>
        <taxon>Ecdysozoa</taxon>
        <taxon>Nematoda</taxon>
        <taxon>Chromadorea</taxon>
        <taxon>Rhabditida</taxon>
        <taxon>Rhabditina</taxon>
        <taxon>Rhabditomorpha</taxon>
        <taxon>Strongyloidea</taxon>
        <taxon>Strongylidae</taxon>
        <taxon>Strongylus</taxon>
    </lineage>
</organism>
<dbReference type="Proteomes" id="UP000270094">
    <property type="component" value="Unassembled WGS sequence"/>
</dbReference>
<dbReference type="AlphaFoldDB" id="A0A3P7IJ16"/>
<name>A0A3P7IJ16_STRVU</name>
<reference evidence="2 3" key="1">
    <citation type="submission" date="2018-11" db="EMBL/GenBank/DDBJ databases">
        <authorList>
            <consortium name="Pathogen Informatics"/>
        </authorList>
    </citation>
    <scope>NUCLEOTIDE SEQUENCE [LARGE SCALE GENOMIC DNA]</scope>
</reference>
<evidence type="ECO:0000256" key="1">
    <source>
        <dbReference type="SAM" id="Phobius"/>
    </source>
</evidence>